<sequence length="70" mass="7455">MAAVARQRSGAHRLAPDAASAADATTSDSKSQRALAYAHSIRPPIRHPSLDSPEMTITIRFGITAKIITK</sequence>
<proteinExistence type="predicted"/>
<gene>
    <name evidence="2" type="ORF">IPOD504_LOCUS15423</name>
</gene>
<dbReference type="Proteomes" id="UP000837857">
    <property type="component" value="Chromosome 7"/>
</dbReference>
<evidence type="ECO:0000313" key="2">
    <source>
        <dbReference type="EMBL" id="CAH2072978.1"/>
    </source>
</evidence>
<feature type="non-terminal residue" evidence="2">
    <location>
        <position position="70"/>
    </location>
</feature>
<organism evidence="2 3">
    <name type="scientific">Iphiclides podalirius</name>
    <name type="common">scarce swallowtail</name>
    <dbReference type="NCBI Taxonomy" id="110791"/>
    <lineage>
        <taxon>Eukaryota</taxon>
        <taxon>Metazoa</taxon>
        <taxon>Ecdysozoa</taxon>
        <taxon>Arthropoda</taxon>
        <taxon>Hexapoda</taxon>
        <taxon>Insecta</taxon>
        <taxon>Pterygota</taxon>
        <taxon>Neoptera</taxon>
        <taxon>Endopterygota</taxon>
        <taxon>Lepidoptera</taxon>
        <taxon>Glossata</taxon>
        <taxon>Ditrysia</taxon>
        <taxon>Papilionoidea</taxon>
        <taxon>Papilionidae</taxon>
        <taxon>Papilioninae</taxon>
        <taxon>Iphiclides</taxon>
    </lineage>
</organism>
<protein>
    <submittedName>
        <fullName evidence="2">Uncharacterized protein</fullName>
    </submittedName>
</protein>
<name>A0ABN8J1V5_9NEOP</name>
<feature type="region of interest" description="Disordered" evidence="1">
    <location>
        <begin position="1"/>
        <end position="52"/>
    </location>
</feature>
<accession>A0ABN8J1V5</accession>
<feature type="compositionally biased region" description="Low complexity" evidence="1">
    <location>
        <begin position="17"/>
        <end position="29"/>
    </location>
</feature>
<dbReference type="EMBL" id="OW152819">
    <property type="protein sequence ID" value="CAH2072978.1"/>
    <property type="molecule type" value="Genomic_DNA"/>
</dbReference>
<keyword evidence="3" id="KW-1185">Reference proteome</keyword>
<evidence type="ECO:0000256" key="1">
    <source>
        <dbReference type="SAM" id="MobiDB-lite"/>
    </source>
</evidence>
<reference evidence="2" key="1">
    <citation type="submission" date="2022-03" db="EMBL/GenBank/DDBJ databases">
        <authorList>
            <person name="Martin H S."/>
        </authorList>
    </citation>
    <scope>NUCLEOTIDE SEQUENCE</scope>
</reference>
<evidence type="ECO:0000313" key="3">
    <source>
        <dbReference type="Proteomes" id="UP000837857"/>
    </source>
</evidence>